<dbReference type="InterPro" id="IPR052164">
    <property type="entry name" value="Anthracycline_SecMetBiosynth"/>
</dbReference>
<dbReference type="PANTHER" id="PTHR33993">
    <property type="entry name" value="GLYOXALASE-RELATED"/>
    <property type="match status" value="1"/>
</dbReference>
<dbReference type="STRING" id="1392998.ANME2D_02115"/>
<feature type="domain" description="VOC" evidence="2">
    <location>
        <begin position="5"/>
        <end position="135"/>
    </location>
</feature>
<dbReference type="Pfam" id="PF22677">
    <property type="entry name" value="Ble-like_N"/>
    <property type="match status" value="1"/>
</dbReference>
<protein>
    <submittedName>
        <fullName evidence="3">Glyoxalase/bleomycin resistance protein/dioxygenase</fullName>
    </submittedName>
</protein>
<feature type="region of interest" description="Disordered" evidence="1">
    <location>
        <begin position="48"/>
        <end position="69"/>
    </location>
</feature>
<dbReference type="EMBL" id="FZMP01000194">
    <property type="protein sequence ID" value="SNQ61719.1"/>
    <property type="molecule type" value="Genomic_DNA"/>
</dbReference>
<dbReference type="SUPFAM" id="SSF54593">
    <property type="entry name" value="Glyoxalase/Bleomycin resistance protein/Dihydroxybiphenyl dioxygenase"/>
    <property type="match status" value="1"/>
</dbReference>
<dbReference type="PANTHER" id="PTHR33993:SF2">
    <property type="entry name" value="VOC DOMAIN-CONTAINING PROTEIN"/>
    <property type="match status" value="1"/>
</dbReference>
<keyword evidence="4" id="KW-1185">Reference proteome</keyword>
<dbReference type="Proteomes" id="UP000218615">
    <property type="component" value="Unassembled WGS sequence"/>
</dbReference>
<evidence type="ECO:0000256" key="1">
    <source>
        <dbReference type="SAM" id="MobiDB-lite"/>
    </source>
</evidence>
<proteinExistence type="predicted"/>
<dbReference type="InterPro" id="IPR037523">
    <property type="entry name" value="VOC_core"/>
</dbReference>
<dbReference type="AlphaFoldDB" id="A0A284VR89"/>
<dbReference type="GO" id="GO:0051213">
    <property type="term" value="F:dioxygenase activity"/>
    <property type="evidence" value="ECO:0007669"/>
    <property type="project" value="UniProtKB-KW"/>
</dbReference>
<dbReference type="InterPro" id="IPR053863">
    <property type="entry name" value="Glyoxy/Ble-like_N"/>
</dbReference>
<keyword evidence="3" id="KW-0223">Dioxygenase</keyword>
<sequence>MKMNPVVHFEMPAKDKGRMRKFYETAFGWQTEQLGKEMGEYVLVTTTESDEKTGLPRRPGAINGGFYQRTDDPLSQYPSVVIAVDDIKEAMKKVEEAGGKVLGGQVPGKPDEIPGVGLYASFIDTEGNRMGMLEPVPM</sequence>
<name>A0A284VR89_9EURY</name>
<evidence type="ECO:0000313" key="3">
    <source>
        <dbReference type="EMBL" id="SNQ61719.1"/>
    </source>
</evidence>
<organism evidence="3 4">
    <name type="scientific">Candidatus Methanoperedens nitratireducens</name>
    <dbReference type="NCBI Taxonomy" id="1392998"/>
    <lineage>
        <taxon>Archaea</taxon>
        <taxon>Methanobacteriati</taxon>
        <taxon>Methanobacteriota</taxon>
        <taxon>Stenosarchaea group</taxon>
        <taxon>Methanomicrobia</taxon>
        <taxon>Methanosarcinales</taxon>
        <taxon>ANME-2 cluster</taxon>
        <taxon>Candidatus Methanoperedentaceae</taxon>
        <taxon>Candidatus Methanoperedens</taxon>
    </lineage>
</organism>
<dbReference type="Gene3D" id="3.10.180.10">
    <property type="entry name" value="2,3-Dihydroxybiphenyl 1,2-Dioxygenase, domain 1"/>
    <property type="match status" value="1"/>
</dbReference>
<gene>
    <name evidence="3" type="ORF">MNV_480014</name>
</gene>
<evidence type="ECO:0000259" key="2">
    <source>
        <dbReference type="PROSITE" id="PS51819"/>
    </source>
</evidence>
<accession>A0A284VR89</accession>
<reference evidence="4" key="1">
    <citation type="submission" date="2017-06" db="EMBL/GenBank/DDBJ databases">
        <authorList>
            <person name="Cremers G."/>
        </authorList>
    </citation>
    <scope>NUCLEOTIDE SEQUENCE [LARGE SCALE GENOMIC DNA]</scope>
</reference>
<evidence type="ECO:0000313" key="4">
    <source>
        <dbReference type="Proteomes" id="UP000218615"/>
    </source>
</evidence>
<dbReference type="CDD" id="cd07247">
    <property type="entry name" value="SgaA_N_like"/>
    <property type="match status" value="1"/>
</dbReference>
<dbReference type="PROSITE" id="PS51819">
    <property type="entry name" value="VOC"/>
    <property type="match status" value="1"/>
</dbReference>
<dbReference type="InterPro" id="IPR029068">
    <property type="entry name" value="Glyas_Bleomycin-R_OHBP_Dase"/>
</dbReference>
<keyword evidence="3" id="KW-0560">Oxidoreductase</keyword>